<dbReference type="Proteomes" id="UP001060085">
    <property type="component" value="Linkage Group LG07"/>
</dbReference>
<evidence type="ECO:0000313" key="1">
    <source>
        <dbReference type="EMBL" id="KAI5653408.1"/>
    </source>
</evidence>
<name>A0ACC0A1Z3_CATRO</name>
<organism evidence="1 2">
    <name type="scientific">Catharanthus roseus</name>
    <name type="common">Madagascar periwinkle</name>
    <name type="synonym">Vinca rosea</name>
    <dbReference type="NCBI Taxonomy" id="4058"/>
    <lineage>
        <taxon>Eukaryota</taxon>
        <taxon>Viridiplantae</taxon>
        <taxon>Streptophyta</taxon>
        <taxon>Embryophyta</taxon>
        <taxon>Tracheophyta</taxon>
        <taxon>Spermatophyta</taxon>
        <taxon>Magnoliopsida</taxon>
        <taxon>eudicotyledons</taxon>
        <taxon>Gunneridae</taxon>
        <taxon>Pentapetalae</taxon>
        <taxon>asterids</taxon>
        <taxon>lamiids</taxon>
        <taxon>Gentianales</taxon>
        <taxon>Apocynaceae</taxon>
        <taxon>Rauvolfioideae</taxon>
        <taxon>Vinceae</taxon>
        <taxon>Catharanthinae</taxon>
        <taxon>Catharanthus</taxon>
    </lineage>
</organism>
<gene>
    <name evidence="1" type="ORF">M9H77_30595</name>
</gene>
<reference evidence="2" key="1">
    <citation type="journal article" date="2023" name="Nat. Plants">
        <title>Single-cell RNA sequencing provides a high-resolution roadmap for understanding the multicellular compartmentation of specialized metabolism.</title>
        <authorList>
            <person name="Sun S."/>
            <person name="Shen X."/>
            <person name="Li Y."/>
            <person name="Li Y."/>
            <person name="Wang S."/>
            <person name="Li R."/>
            <person name="Zhang H."/>
            <person name="Shen G."/>
            <person name="Guo B."/>
            <person name="Wei J."/>
            <person name="Xu J."/>
            <person name="St-Pierre B."/>
            <person name="Chen S."/>
            <person name="Sun C."/>
        </authorList>
    </citation>
    <scope>NUCLEOTIDE SEQUENCE [LARGE SCALE GENOMIC DNA]</scope>
</reference>
<accession>A0ACC0A1Z3</accession>
<keyword evidence="2" id="KW-1185">Reference proteome</keyword>
<comment type="caution">
    <text evidence="1">The sequence shown here is derived from an EMBL/GenBank/DDBJ whole genome shotgun (WGS) entry which is preliminary data.</text>
</comment>
<evidence type="ECO:0000313" key="2">
    <source>
        <dbReference type="Proteomes" id="UP001060085"/>
    </source>
</evidence>
<proteinExistence type="predicted"/>
<dbReference type="EMBL" id="CM044707">
    <property type="protein sequence ID" value="KAI5653408.1"/>
    <property type="molecule type" value="Genomic_DNA"/>
</dbReference>
<sequence length="132" mass="15223">MDGRPRPTIGDRVCWQEAVEFKTNSNLIQDFDLQLDDSKDELRKRSGFQLWDQSREQLGVQPPTAPLTVTGRFREWESLTALWGGIFVEVTKSSIEVLHEEVILGRILIQFSKQKRIHINTLDEVQGESLKT</sequence>
<protein>
    <submittedName>
        <fullName evidence="1">Uncharacterized protein</fullName>
    </submittedName>
</protein>